<dbReference type="OrthoDB" id="2439658at2759"/>
<gene>
    <name evidence="1" type="ORF">BGZ70_002320</name>
</gene>
<name>A0A9P6IXJ0_MORAP</name>
<organism evidence="1 2">
    <name type="scientific">Mortierella alpina</name>
    <name type="common">Oleaginous fungus</name>
    <name type="synonym">Mortierella renispora</name>
    <dbReference type="NCBI Taxonomy" id="64518"/>
    <lineage>
        <taxon>Eukaryota</taxon>
        <taxon>Fungi</taxon>
        <taxon>Fungi incertae sedis</taxon>
        <taxon>Mucoromycota</taxon>
        <taxon>Mortierellomycotina</taxon>
        <taxon>Mortierellomycetes</taxon>
        <taxon>Mortierellales</taxon>
        <taxon>Mortierellaceae</taxon>
        <taxon>Mortierella</taxon>
    </lineage>
</organism>
<proteinExistence type="predicted"/>
<evidence type="ECO:0000313" key="2">
    <source>
        <dbReference type="Proteomes" id="UP000738359"/>
    </source>
</evidence>
<keyword evidence="2" id="KW-1185">Reference proteome</keyword>
<dbReference type="EMBL" id="JAAAHY010001558">
    <property type="protein sequence ID" value="KAF9948191.1"/>
    <property type="molecule type" value="Genomic_DNA"/>
</dbReference>
<reference evidence="1" key="1">
    <citation type="journal article" date="2020" name="Fungal Divers.">
        <title>Resolving the Mortierellaceae phylogeny through synthesis of multi-gene phylogenetics and phylogenomics.</title>
        <authorList>
            <person name="Vandepol N."/>
            <person name="Liber J."/>
            <person name="Desiro A."/>
            <person name="Na H."/>
            <person name="Kennedy M."/>
            <person name="Barry K."/>
            <person name="Grigoriev I.V."/>
            <person name="Miller A.N."/>
            <person name="O'Donnell K."/>
            <person name="Stajich J.E."/>
            <person name="Bonito G."/>
        </authorList>
    </citation>
    <scope>NUCLEOTIDE SEQUENCE</scope>
    <source>
        <strain evidence="1">CK1249</strain>
    </source>
</reference>
<dbReference type="Proteomes" id="UP000738359">
    <property type="component" value="Unassembled WGS sequence"/>
</dbReference>
<sequence>MYSWLYGNMPHAALGIKSELDSEMDIEGGFLAADSLDDEEKALLEGQIQEEISNIVVQEHQEVAEAQAESSASSVSNAAAYAINWRQRNKLLEHVEVVFEEPEYRGQLRDAIILGADPGEINPLVVAKISPKTPNARHMVKVIRGMLYMPYMRYRSVLQ</sequence>
<protein>
    <submittedName>
        <fullName evidence="1">Uncharacterized protein</fullName>
    </submittedName>
</protein>
<dbReference type="AlphaFoldDB" id="A0A9P6IXJ0"/>
<comment type="caution">
    <text evidence="1">The sequence shown here is derived from an EMBL/GenBank/DDBJ whole genome shotgun (WGS) entry which is preliminary data.</text>
</comment>
<evidence type="ECO:0000313" key="1">
    <source>
        <dbReference type="EMBL" id="KAF9948191.1"/>
    </source>
</evidence>
<accession>A0A9P6IXJ0</accession>